<dbReference type="GO" id="GO:0010181">
    <property type="term" value="F:FMN binding"/>
    <property type="evidence" value="ECO:0007669"/>
    <property type="project" value="InterPro"/>
</dbReference>
<keyword evidence="5" id="KW-0560">Oxidoreductase</keyword>
<protein>
    <submittedName>
        <fullName evidence="7">NADPH dehydrogenase</fullName>
    </submittedName>
</protein>
<dbReference type="RefSeq" id="WP_086271254.1">
    <property type="nucleotide sequence ID" value="NZ_MZNE01000010.1"/>
</dbReference>
<evidence type="ECO:0000256" key="1">
    <source>
        <dbReference type="ARBA" id="ARBA00001917"/>
    </source>
</evidence>
<sequence>MAKISFLNTPFSIKKLSLKNRIVMPPMCQYQATDGMPNDWHFVHYVSRAIGGVGLIIVEMTNVAPNGRISPNCLGLWNDEQRDQFKRIVDAVHAQNGKIAIQIAHAGRKALGASDVVSCSPILYDGSNEANQKWQYQMPRELSKDEIIDIIHKFKESTKRAVEAGFDAIEIHGAHGYLIHQFSSPKTNHRTDEYGQDKLLFGEQVIQAAKSVMPSDMPLIIRFSAQEYSKDGYDIEYGRKIAKRFADAGADILDVSGGGDGQLDPAHTPQFHAGYQVYLARAIKQAINLPVIAVGMLEDPYLADYVLSTGDADLVAIGRGLLNDPYWALHLPSSPFVPTSYQVAFK</sequence>
<evidence type="ECO:0000313" key="9">
    <source>
        <dbReference type="Proteomes" id="UP000194800"/>
    </source>
</evidence>
<keyword evidence="9" id="KW-1185">Reference proteome</keyword>
<evidence type="ECO:0000313" key="8">
    <source>
        <dbReference type="EMBL" id="OTQ11062.1"/>
    </source>
</evidence>
<dbReference type="Proteomes" id="UP000194977">
    <property type="component" value="Unassembled WGS sequence"/>
</dbReference>
<evidence type="ECO:0000256" key="5">
    <source>
        <dbReference type="ARBA" id="ARBA00023002"/>
    </source>
</evidence>
<evidence type="ECO:0000313" key="7">
    <source>
        <dbReference type="EMBL" id="OTQ00830.1"/>
    </source>
</evidence>
<evidence type="ECO:0000256" key="2">
    <source>
        <dbReference type="ARBA" id="ARBA00022630"/>
    </source>
</evidence>
<dbReference type="InterPro" id="IPR044152">
    <property type="entry name" value="YqjM-like"/>
</dbReference>
<dbReference type="AlphaFoldDB" id="A0A242NLD1"/>
<dbReference type="InterPro" id="IPR001155">
    <property type="entry name" value="OxRdtase_FMN_N"/>
</dbReference>
<gene>
    <name evidence="8" type="ORF">B6C91_03300</name>
    <name evidence="7" type="ORF">B6D08_03105</name>
</gene>
<comment type="caution">
    <text evidence="7">The sequence shown here is derived from an EMBL/GenBank/DDBJ whole genome shotgun (WGS) entry which is preliminary data.</text>
</comment>
<dbReference type="GO" id="GO:0003959">
    <property type="term" value="F:NADPH dehydrogenase activity"/>
    <property type="evidence" value="ECO:0007669"/>
    <property type="project" value="InterPro"/>
</dbReference>
<keyword evidence="3" id="KW-0288">FMN</keyword>
<dbReference type="Pfam" id="PF00724">
    <property type="entry name" value="Oxidored_FMN"/>
    <property type="match status" value="1"/>
</dbReference>
<proteinExistence type="predicted"/>
<dbReference type="Gene3D" id="3.20.20.70">
    <property type="entry name" value="Aldolase class I"/>
    <property type="match status" value="1"/>
</dbReference>
<feature type="domain" description="NADH:flavin oxidoreductase/NADH oxidase N-terminal" evidence="6">
    <location>
        <begin position="9"/>
        <end position="329"/>
    </location>
</feature>
<comment type="cofactor">
    <cofactor evidence="1">
        <name>FMN</name>
        <dbReference type="ChEBI" id="CHEBI:58210"/>
    </cofactor>
</comment>
<keyword evidence="2" id="KW-0285">Flavoprotein</keyword>
<dbReference type="InterPro" id="IPR013785">
    <property type="entry name" value="Aldolase_TIM"/>
</dbReference>
<evidence type="ECO:0000256" key="4">
    <source>
        <dbReference type="ARBA" id="ARBA00022857"/>
    </source>
</evidence>
<dbReference type="OrthoDB" id="8523426at2"/>
<name>A0A242NLD1_9GAMM</name>
<evidence type="ECO:0000313" key="10">
    <source>
        <dbReference type="Proteomes" id="UP000194977"/>
    </source>
</evidence>
<keyword evidence="4" id="KW-0521">NADP</keyword>
<dbReference type="CDD" id="cd02932">
    <property type="entry name" value="OYE_YqiM_FMN"/>
    <property type="match status" value="1"/>
</dbReference>
<dbReference type="Proteomes" id="UP000194800">
    <property type="component" value="Unassembled WGS sequence"/>
</dbReference>
<evidence type="ECO:0000259" key="6">
    <source>
        <dbReference type="Pfam" id="PF00724"/>
    </source>
</evidence>
<accession>A0A242NLD1</accession>
<dbReference type="GO" id="GO:0050661">
    <property type="term" value="F:NADP binding"/>
    <property type="evidence" value="ECO:0007669"/>
    <property type="project" value="InterPro"/>
</dbReference>
<reference evidence="9 10" key="1">
    <citation type="submission" date="2017-03" db="EMBL/GenBank/DDBJ databases">
        <title>Comparative genomics of honeybee gut symbionts reveal geographically distinct and subgroup specific antibiotic resistance.</title>
        <authorList>
            <person name="Ludvigsen J."/>
            <person name="Porcellato D."/>
            <person name="Labee-Lund T.M."/>
            <person name="Amdam G.V."/>
            <person name="Rudi K."/>
        </authorList>
    </citation>
    <scope>NUCLEOTIDE SEQUENCE [LARGE SCALE GENOMIC DNA]</scope>
    <source>
        <strain evidence="7 10">A-7-12</strain>
        <strain evidence="8 9">A-9-12</strain>
    </source>
</reference>
<dbReference type="PANTHER" id="PTHR43303:SF4">
    <property type="entry name" value="NADPH DEHYDROGENASE C23G7.10C-RELATED"/>
    <property type="match status" value="1"/>
</dbReference>
<organism evidence="7 10">
    <name type="scientific">Gilliamella apicola</name>
    <dbReference type="NCBI Taxonomy" id="1196095"/>
    <lineage>
        <taxon>Bacteria</taxon>
        <taxon>Pseudomonadati</taxon>
        <taxon>Pseudomonadota</taxon>
        <taxon>Gammaproteobacteria</taxon>
        <taxon>Orbales</taxon>
        <taxon>Orbaceae</taxon>
        <taxon>Gilliamella</taxon>
    </lineage>
</organism>
<dbReference type="EMBL" id="NART01000009">
    <property type="protein sequence ID" value="OTQ11062.1"/>
    <property type="molecule type" value="Genomic_DNA"/>
</dbReference>
<dbReference type="PANTHER" id="PTHR43303">
    <property type="entry name" value="NADPH DEHYDROGENASE C23G7.10C-RELATED"/>
    <property type="match status" value="1"/>
</dbReference>
<dbReference type="SUPFAM" id="SSF51395">
    <property type="entry name" value="FMN-linked oxidoreductases"/>
    <property type="match status" value="1"/>
</dbReference>
<dbReference type="EMBL" id="NARP01000006">
    <property type="protein sequence ID" value="OTQ00830.1"/>
    <property type="molecule type" value="Genomic_DNA"/>
</dbReference>
<evidence type="ECO:0000256" key="3">
    <source>
        <dbReference type="ARBA" id="ARBA00022643"/>
    </source>
</evidence>